<dbReference type="GO" id="GO:0052636">
    <property type="term" value="F:arabinosyltransferase activity"/>
    <property type="evidence" value="ECO:0007669"/>
    <property type="project" value="InterPro"/>
</dbReference>
<evidence type="ECO:0000259" key="14">
    <source>
        <dbReference type="Pfam" id="PF17689"/>
    </source>
</evidence>
<feature type="transmembrane region" description="Helical" evidence="11">
    <location>
        <begin position="248"/>
        <end position="265"/>
    </location>
</feature>
<dbReference type="GO" id="GO:0071555">
    <property type="term" value="P:cell wall organization"/>
    <property type="evidence" value="ECO:0007669"/>
    <property type="project" value="UniProtKB-KW"/>
</dbReference>
<evidence type="ECO:0000256" key="5">
    <source>
        <dbReference type="ARBA" id="ARBA00022676"/>
    </source>
</evidence>
<dbReference type="EMBL" id="CACSIP010000008">
    <property type="protein sequence ID" value="CAA0101998.1"/>
    <property type="molecule type" value="Genomic_DNA"/>
</dbReference>
<reference evidence="15 16" key="1">
    <citation type="submission" date="2019-11" db="EMBL/GenBank/DDBJ databases">
        <authorList>
            <person name="Holert J."/>
        </authorList>
    </citation>
    <scope>NUCLEOTIDE SEQUENCE [LARGE SCALE GENOMIC DNA]</scope>
    <source>
        <strain evidence="15">BC8_1</strain>
    </source>
</reference>
<evidence type="ECO:0000256" key="4">
    <source>
        <dbReference type="ARBA" id="ARBA00022475"/>
    </source>
</evidence>
<dbReference type="InterPro" id="IPR007680">
    <property type="entry name" value="Arabino_trans_central"/>
</dbReference>
<evidence type="ECO:0000256" key="8">
    <source>
        <dbReference type="ARBA" id="ARBA00022989"/>
    </source>
</evidence>
<evidence type="ECO:0000256" key="1">
    <source>
        <dbReference type="ARBA" id="ARBA00003001"/>
    </source>
</evidence>
<evidence type="ECO:0000256" key="6">
    <source>
        <dbReference type="ARBA" id="ARBA00022679"/>
    </source>
</evidence>
<evidence type="ECO:0000256" key="11">
    <source>
        <dbReference type="SAM" id="Phobius"/>
    </source>
</evidence>
<feature type="transmembrane region" description="Helical" evidence="11">
    <location>
        <begin position="570"/>
        <end position="591"/>
    </location>
</feature>
<evidence type="ECO:0000256" key="7">
    <source>
        <dbReference type="ARBA" id="ARBA00022692"/>
    </source>
</evidence>
<evidence type="ECO:0000256" key="2">
    <source>
        <dbReference type="ARBA" id="ARBA00004651"/>
    </source>
</evidence>
<comment type="function">
    <text evidence="1">Arabinosyl transferase responsible for the polymerization of arabinose into the arabinan of arabinogalactan.</text>
</comment>
<organism evidence="15 16">
    <name type="scientific">Mycolicibacterium vanbaalenii</name>
    <name type="common">Mycobacterium vanbaalenii</name>
    <dbReference type="NCBI Taxonomy" id="110539"/>
    <lineage>
        <taxon>Bacteria</taxon>
        <taxon>Bacillati</taxon>
        <taxon>Actinomycetota</taxon>
        <taxon>Actinomycetes</taxon>
        <taxon>Mycobacteriales</taxon>
        <taxon>Mycobacteriaceae</taxon>
        <taxon>Mycolicibacterium</taxon>
    </lineage>
</organism>
<comment type="subcellular location">
    <subcellularLocation>
        <location evidence="2">Cell membrane</location>
        <topology evidence="2">Multi-pass membrane protein</topology>
    </subcellularLocation>
</comment>
<name>A0A5S9PDU0_MYCVN</name>
<evidence type="ECO:0000256" key="10">
    <source>
        <dbReference type="ARBA" id="ARBA00023316"/>
    </source>
</evidence>
<feature type="domain" description="Arabinosyltransferas concanavalin like" evidence="14">
    <location>
        <begin position="30"/>
        <end position="197"/>
    </location>
</feature>
<dbReference type="InterPro" id="IPR042486">
    <property type="entry name" value="Arabino_trans_C_2"/>
</dbReference>
<dbReference type="AlphaFoldDB" id="A0A5S9PDU0"/>
<dbReference type="Pfam" id="PF17689">
    <property type="entry name" value="Arabino_trans_N"/>
    <property type="match status" value="1"/>
</dbReference>
<dbReference type="Proteomes" id="UP000430146">
    <property type="component" value="Unassembled WGS sequence"/>
</dbReference>
<evidence type="ECO:0000259" key="12">
    <source>
        <dbReference type="Pfam" id="PF04602"/>
    </source>
</evidence>
<keyword evidence="7 11" id="KW-0812">Transmembrane</keyword>
<dbReference type="Pfam" id="PF04602">
    <property type="entry name" value="Arabinose_trans"/>
    <property type="match status" value="1"/>
</dbReference>
<dbReference type="Gene3D" id="2.60.120.610">
    <property type="entry name" value="arabinofuranosyltransferase like domain"/>
    <property type="match status" value="1"/>
</dbReference>
<feature type="domain" description="Arabinofuranosyltransferase central" evidence="12">
    <location>
        <begin position="201"/>
        <end position="665"/>
    </location>
</feature>
<evidence type="ECO:0000313" key="16">
    <source>
        <dbReference type="Proteomes" id="UP000430146"/>
    </source>
</evidence>
<feature type="transmembrane region" description="Helical" evidence="11">
    <location>
        <begin position="207"/>
        <end position="227"/>
    </location>
</feature>
<feature type="transmembrane region" description="Helical" evidence="11">
    <location>
        <begin position="682"/>
        <end position="704"/>
    </location>
</feature>
<dbReference type="EC" id="2.4.2.-" evidence="15"/>
<dbReference type="GO" id="GO:0071766">
    <property type="term" value="P:Actinobacterium-type cell wall biogenesis"/>
    <property type="evidence" value="ECO:0007669"/>
    <property type="project" value="InterPro"/>
</dbReference>
<sequence length="1098" mass="116755">MPDRTARLVAIVAGLLGMALCALAPLLPVNQTTATIQWPQGVDSDGNIDSVTAPLVSGAPRSLDAVIPCQAVATLPDDSQLVFSTIPPGGIEAGRNGLFVRAYADVVVVAFRDSVAAVAPREAVESGACSEIHIWANVGEVGADFVGIPGAAGTLAAEKKPQVAGLFTELEVPADFGAAPAATSGTRVSATVDVDTRFITSPTALKLAVMVLGAACVVASIVALVLLDRTAGRSPPRQGRRRHAGLSTWLADTGVIGVLLVWHFVGPQSSDDGYNLTIARVSSEAGYITNYYRFFGTSEAPFDWYQTVLSQLASISTAGIWMRLPATAAAVGTWLILSRWVLPRLGGRLARNRVAVWTAGAVFLAAWLPFNNGLRPEPLIAFGLIAVWMLVEITVGSRRLAPVAAAIVVAVFCVTLAPQGLVALAPLLVGGRAITRIIAERRVAGGTAAALAPLATFLASASLIFVVVFRDQTLATVAESARIKYVVGPTIPWYQEFLRYYFVMVEDSVDASLTRRFSVLVLLLCLFGLLVVLLRRGTVPGAVNGPVWRLTGATAIGLLLLFFTPTKWGVQFGVFAGVAGALGAVTAFAFARVGLHSRRNLALYVTALLFVLAWANAGINGWFYVGNYGVPWFDRQPVIFGFPVTTIFLLLAIACGLLAGWLHFRMDYAGHTEVADTGRNRALASTPLLVVATIMVVLSVGSMLKATAGRYPVYTSGAANLSALRSALTGSTPPSCAMADAVLVEPDTNAGMLQPVPGQQFGEYGPLGGEDPVGFTPNGVSDTLEPAEPVAANPGLVNSDGPVDKPNIGIAYAAGTGGGYGPEGVNGSRVFLPFGLDPDRTPVMGSYDENTLAAEATSVWYQLPPRTPDRPLVSVAAAGAIWYYEEDGEFSYGQSLKLQWGVRRPDGSYEALNEVQPIDIFPQTAWRNLRFPLSTAPAEANVARIVADDPNLSDDQWFAFTPPRVPVLQTASEFLGTETPVLMDIATAANFPCQRPFAQHLGVAELPEYRILPNFKQLVSSSNQWQSADDGGPFLFIQALLRTSTIPTYLRDDWYRDWGSIERYTRVVPSAEAPDATIEEGSKRVFGWSRGGPIRALP</sequence>
<dbReference type="InterPro" id="IPR040920">
    <property type="entry name" value="Arabino_trans_N"/>
</dbReference>
<keyword evidence="10" id="KW-0961">Cell wall biogenesis/degradation</keyword>
<dbReference type="InterPro" id="IPR032731">
    <property type="entry name" value="Arabino_trans_C"/>
</dbReference>
<evidence type="ECO:0000313" key="15">
    <source>
        <dbReference type="EMBL" id="CAA0101998.1"/>
    </source>
</evidence>
<accession>A0A5S9PDU0</accession>
<comment type="similarity">
    <text evidence="3">Belongs to the emb family.</text>
</comment>
<feature type="transmembrane region" description="Helical" evidence="11">
    <location>
        <begin position="517"/>
        <end position="534"/>
    </location>
</feature>
<keyword evidence="4" id="KW-1003">Cell membrane</keyword>
<evidence type="ECO:0000256" key="9">
    <source>
        <dbReference type="ARBA" id="ARBA00023136"/>
    </source>
</evidence>
<feature type="transmembrane region" description="Helical" evidence="11">
    <location>
        <begin position="451"/>
        <end position="469"/>
    </location>
</feature>
<keyword evidence="6 15" id="KW-0808">Transferase</keyword>
<keyword evidence="16" id="KW-1185">Reference proteome</keyword>
<feature type="transmembrane region" description="Helical" evidence="11">
    <location>
        <begin position="637"/>
        <end position="662"/>
    </location>
</feature>
<protein>
    <submittedName>
        <fullName evidence="15">Putative arabinosyltransferase A</fullName>
        <ecNumber evidence="15">2.4.2.-</ecNumber>
    </submittedName>
</protein>
<feature type="transmembrane region" description="Helical" evidence="11">
    <location>
        <begin position="603"/>
        <end position="625"/>
    </location>
</feature>
<feature type="transmembrane region" description="Helical" evidence="11">
    <location>
        <begin position="320"/>
        <end position="342"/>
    </location>
</feature>
<gene>
    <name evidence="15" type="primary">embA</name>
    <name evidence="15" type="ORF">AELLOGFF_03390</name>
</gene>
<dbReference type="Pfam" id="PF14896">
    <property type="entry name" value="Arabino_trans_C"/>
    <property type="match status" value="1"/>
</dbReference>
<feature type="domain" description="Arabinosyltransferase C-terminal" evidence="13">
    <location>
        <begin position="701"/>
        <end position="1095"/>
    </location>
</feature>
<feature type="transmembrane region" description="Helical" evidence="11">
    <location>
        <begin position="400"/>
        <end position="417"/>
    </location>
</feature>
<feature type="transmembrane region" description="Helical" evidence="11">
    <location>
        <begin position="546"/>
        <end position="564"/>
    </location>
</feature>
<dbReference type="GO" id="GO:0005886">
    <property type="term" value="C:plasma membrane"/>
    <property type="evidence" value="ECO:0007669"/>
    <property type="project" value="UniProtKB-SubCell"/>
</dbReference>
<dbReference type="InterPro" id="IPR027451">
    <property type="entry name" value="EmbABC_dom1"/>
</dbReference>
<keyword evidence="9 11" id="KW-0472">Membrane</keyword>
<feature type="transmembrane region" description="Helical" evidence="11">
    <location>
        <begin position="354"/>
        <end position="370"/>
    </location>
</feature>
<keyword evidence="8 11" id="KW-1133">Transmembrane helix</keyword>
<evidence type="ECO:0000256" key="3">
    <source>
        <dbReference type="ARBA" id="ARBA00008195"/>
    </source>
</evidence>
<proteinExistence type="inferred from homology"/>
<keyword evidence="5 15" id="KW-0328">Glycosyltransferase</keyword>
<evidence type="ECO:0000259" key="13">
    <source>
        <dbReference type="Pfam" id="PF14896"/>
    </source>
</evidence>
<dbReference type="Gene3D" id="2.60.120.940">
    <property type="entry name" value="EmbC, C-terminal domain, subdomain 2"/>
    <property type="match status" value="1"/>
</dbReference>
<dbReference type="FunFam" id="2.60.120.940:FF:000001">
    <property type="entry name" value="Membrane indolylacetylinositol arabinosyltransferase embC"/>
    <property type="match status" value="1"/>
</dbReference>